<evidence type="ECO:0000313" key="3">
    <source>
        <dbReference type="Proteomes" id="UP000266327"/>
    </source>
</evidence>
<dbReference type="GO" id="GO:0051537">
    <property type="term" value="F:2 iron, 2 sulfur cluster binding"/>
    <property type="evidence" value="ECO:0007669"/>
    <property type="project" value="InterPro"/>
</dbReference>
<dbReference type="CDD" id="cd00207">
    <property type="entry name" value="fer2"/>
    <property type="match status" value="1"/>
</dbReference>
<dbReference type="InterPro" id="IPR001041">
    <property type="entry name" value="2Fe-2S_ferredoxin-type"/>
</dbReference>
<dbReference type="AlphaFoldDB" id="A0A3A3GQ08"/>
<comment type="caution">
    <text evidence="2">The sequence shown here is derived from an EMBL/GenBank/DDBJ whole genome shotgun (WGS) entry which is preliminary data.</text>
</comment>
<dbReference type="PROSITE" id="PS51085">
    <property type="entry name" value="2FE2S_FER_2"/>
    <property type="match status" value="1"/>
</dbReference>
<dbReference type="Proteomes" id="UP000266327">
    <property type="component" value="Unassembled WGS sequence"/>
</dbReference>
<name>A0A3A3GQ08_9BURK</name>
<dbReference type="InterPro" id="IPR012675">
    <property type="entry name" value="Beta-grasp_dom_sf"/>
</dbReference>
<dbReference type="OrthoDB" id="9806195at2"/>
<gene>
    <name evidence="2" type="ORF">D3878_13655</name>
</gene>
<dbReference type="EMBL" id="QYUQ01000002">
    <property type="protein sequence ID" value="RJG04416.1"/>
    <property type="molecule type" value="Genomic_DNA"/>
</dbReference>
<dbReference type="Gene3D" id="3.10.20.30">
    <property type="match status" value="1"/>
</dbReference>
<dbReference type="InterPro" id="IPR006058">
    <property type="entry name" value="2Fe2S_fd_BS"/>
</dbReference>
<dbReference type="Pfam" id="PF00111">
    <property type="entry name" value="Fer2"/>
    <property type="match status" value="1"/>
</dbReference>
<proteinExistence type="predicted"/>
<dbReference type="SUPFAM" id="SSF54292">
    <property type="entry name" value="2Fe-2S ferredoxin-like"/>
    <property type="match status" value="1"/>
</dbReference>
<evidence type="ECO:0000259" key="1">
    <source>
        <dbReference type="PROSITE" id="PS51085"/>
    </source>
</evidence>
<dbReference type="InterPro" id="IPR036010">
    <property type="entry name" value="2Fe-2S_ferredoxin-like_sf"/>
</dbReference>
<protein>
    <submittedName>
        <fullName evidence="2">Ferredoxin</fullName>
    </submittedName>
</protein>
<evidence type="ECO:0000313" key="2">
    <source>
        <dbReference type="EMBL" id="RJG04416.1"/>
    </source>
</evidence>
<sequence length="128" mass="13565">MFAQTPTTTSGQIAAYQFTVRLSNSGETVACKAGETLLAAIARTGKKGIPVGCRGGGCGVCKVEVLSGQVHTRQMSRRHVSEDDERSGRLLACCVYPASDLQVCAIGRLGQRLLATSTHQTIHSGQMR</sequence>
<keyword evidence="3" id="KW-1185">Reference proteome</keyword>
<feature type="domain" description="2Fe-2S ferredoxin-type" evidence="1">
    <location>
        <begin position="16"/>
        <end position="109"/>
    </location>
</feature>
<organism evidence="2 3">
    <name type="scientific">Noviherbaspirillum sedimenti</name>
    <dbReference type="NCBI Taxonomy" id="2320865"/>
    <lineage>
        <taxon>Bacteria</taxon>
        <taxon>Pseudomonadati</taxon>
        <taxon>Pseudomonadota</taxon>
        <taxon>Betaproteobacteria</taxon>
        <taxon>Burkholderiales</taxon>
        <taxon>Oxalobacteraceae</taxon>
        <taxon>Noviherbaspirillum</taxon>
    </lineage>
</organism>
<dbReference type="PROSITE" id="PS00197">
    <property type="entry name" value="2FE2S_FER_1"/>
    <property type="match status" value="1"/>
</dbReference>
<accession>A0A3A3GQ08</accession>
<reference evidence="3" key="1">
    <citation type="submission" date="2018-09" db="EMBL/GenBank/DDBJ databases">
        <authorList>
            <person name="Zhu H."/>
        </authorList>
    </citation>
    <scope>NUCLEOTIDE SEQUENCE [LARGE SCALE GENOMIC DNA]</scope>
    <source>
        <strain evidence="3">K1S02-23</strain>
    </source>
</reference>